<keyword evidence="7" id="KW-0805">Transcription regulation</keyword>
<dbReference type="PRINTS" id="PR00685">
    <property type="entry name" value="TIFACTORIIB"/>
</dbReference>
<feature type="domain" description="Transcription factor TFIIB cyclin-like" evidence="12">
    <location>
        <begin position="240"/>
        <end position="333"/>
    </location>
</feature>
<evidence type="ECO:0000256" key="8">
    <source>
        <dbReference type="ARBA" id="ARBA00023163"/>
    </source>
</evidence>
<evidence type="ECO:0000256" key="11">
    <source>
        <dbReference type="SAM" id="MobiDB-lite"/>
    </source>
</evidence>
<dbReference type="PANTHER" id="PTHR11618">
    <property type="entry name" value="TRANSCRIPTION INITIATION FACTOR IIB-RELATED"/>
    <property type="match status" value="1"/>
</dbReference>
<feature type="domain" description="Transcription factor TFIIB cyclin-like" evidence="12">
    <location>
        <begin position="145"/>
        <end position="224"/>
    </location>
</feature>
<dbReference type="PROSITE" id="PS00782">
    <property type="entry name" value="TFIIB"/>
    <property type="match status" value="1"/>
</dbReference>
<dbReference type="InterPro" id="IPR013150">
    <property type="entry name" value="TFIIB_cyclin"/>
</dbReference>
<dbReference type="AlphaFoldDB" id="A0A1W0WDN4"/>
<dbReference type="GO" id="GO:0005634">
    <property type="term" value="C:nucleus"/>
    <property type="evidence" value="ECO:0007669"/>
    <property type="project" value="UniProtKB-SubCell"/>
</dbReference>
<evidence type="ECO:0000256" key="5">
    <source>
        <dbReference type="ARBA" id="ARBA00022771"/>
    </source>
</evidence>
<evidence type="ECO:0000259" key="12">
    <source>
        <dbReference type="Pfam" id="PF00382"/>
    </source>
</evidence>
<dbReference type="GO" id="GO:0017025">
    <property type="term" value="F:TBP-class protein binding"/>
    <property type="evidence" value="ECO:0007669"/>
    <property type="project" value="InterPro"/>
</dbReference>
<evidence type="ECO:0000256" key="1">
    <source>
        <dbReference type="ARBA" id="ARBA00004123"/>
    </source>
</evidence>
<dbReference type="EMBL" id="MTYJ01000126">
    <property type="protein sequence ID" value="OQV13325.1"/>
    <property type="molecule type" value="Genomic_DNA"/>
</dbReference>
<name>A0A1W0WDN4_HYPEX</name>
<keyword evidence="9" id="KW-0539">Nucleus</keyword>
<dbReference type="Proteomes" id="UP000192578">
    <property type="component" value="Unassembled WGS sequence"/>
</dbReference>
<evidence type="ECO:0000256" key="9">
    <source>
        <dbReference type="ARBA" id="ARBA00023242"/>
    </source>
</evidence>
<comment type="similarity">
    <text evidence="2">Belongs to the TFIIB family.</text>
</comment>
<reference evidence="14" key="1">
    <citation type="submission" date="2017-01" db="EMBL/GenBank/DDBJ databases">
        <title>Comparative genomics of anhydrobiosis in the tardigrade Hypsibius dujardini.</title>
        <authorList>
            <person name="Yoshida Y."/>
            <person name="Koutsovoulos G."/>
            <person name="Laetsch D."/>
            <person name="Stevens L."/>
            <person name="Kumar S."/>
            <person name="Horikawa D."/>
            <person name="Ishino K."/>
            <person name="Komine S."/>
            <person name="Tomita M."/>
            <person name="Blaxter M."/>
            <person name="Arakawa K."/>
        </authorList>
    </citation>
    <scope>NUCLEOTIDE SEQUENCE [LARGE SCALE GENOMIC DNA]</scope>
    <source>
        <strain evidence="14">Z151</strain>
    </source>
</reference>
<comment type="caution">
    <text evidence="13">The sequence shown here is derived from an EMBL/GenBank/DDBJ whole genome shotgun (WGS) entry which is preliminary data.</text>
</comment>
<keyword evidence="3" id="KW-0479">Metal-binding</keyword>
<dbReference type="PANTHER" id="PTHR11618:SF4">
    <property type="entry name" value="TRANSCRIPTION FACTOR IIIB 90 KDA SUBUNIT"/>
    <property type="match status" value="1"/>
</dbReference>
<dbReference type="Gene3D" id="1.10.472.10">
    <property type="entry name" value="Cyclin-like"/>
    <property type="match status" value="2"/>
</dbReference>
<dbReference type="GO" id="GO:0097550">
    <property type="term" value="C:transcription preinitiation complex"/>
    <property type="evidence" value="ECO:0007669"/>
    <property type="project" value="TreeGrafter"/>
</dbReference>
<dbReference type="SUPFAM" id="SSF47954">
    <property type="entry name" value="Cyclin-like"/>
    <property type="match status" value="2"/>
</dbReference>
<dbReference type="InterPro" id="IPR023486">
    <property type="entry name" value="TFIIB_CS"/>
</dbReference>
<keyword evidence="8" id="KW-0804">Transcription</keyword>
<keyword evidence="14" id="KW-1185">Reference proteome</keyword>
<gene>
    <name evidence="13" type="ORF">BV898_12436</name>
</gene>
<feature type="region of interest" description="Disordered" evidence="11">
    <location>
        <begin position="497"/>
        <end position="526"/>
    </location>
</feature>
<dbReference type="GO" id="GO:0001006">
    <property type="term" value="F:RNA polymerase III type 3 promoter sequence-specific DNA binding"/>
    <property type="evidence" value="ECO:0007669"/>
    <property type="project" value="TreeGrafter"/>
</dbReference>
<evidence type="ECO:0000256" key="2">
    <source>
        <dbReference type="ARBA" id="ARBA00010857"/>
    </source>
</evidence>
<evidence type="ECO:0000313" key="14">
    <source>
        <dbReference type="Proteomes" id="UP000192578"/>
    </source>
</evidence>
<dbReference type="InterPro" id="IPR000812">
    <property type="entry name" value="TFIIB"/>
</dbReference>
<evidence type="ECO:0000256" key="3">
    <source>
        <dbReference type="ARBA" id="ARBA00022723"/>
    </source>
</evidence>
<proteinExistence type="inferred from homology"/>
<evidence type="ECO:0000256" key="6">
    <source>
        <dbReference type="ARBA" id="ARBA00022833"/>
    </source>
</evidence>
<evidence type="ECO:0000256" key="4">
    <source>
        <dbReference type="ARBA" id="ARBA00022737"/>
    </source>
</evidence>
<dbReference type="GO" id="GO:0070897">
    <property type="term" value="P:transcription preinitiation complex assembly"/>
    <property type="evidence" value="ECO:0007669"/>
    <property type="project" value="InterPro"/>
</dbReference>
<organism evidence="13 14">
    <name type="scientific">Hypsibius exemplaris</name>
    <name type="common">Freshwater tardigrade</name>
    <dbReference type="NCBI Taxonomy" id="2072580"/>
    <lineage>
        <taxon>Eukaryota</taxon>
        <taxon>Metazoa</taxon>
        <taxon>Ecdysozoa</taxon>
        <taxon>Tardigrada</taxon>
        <taxon>Eutardigrada</taxon>
        <taxon>Parachela</taxon>
        <taxon>Hypsibioidea</taxon>
        <taxon>Hypsibiidae</taxon>
        <taxon>Hypsibius</taxon>
    </lineage>
</organism>
<dbReference type="InterPro" id="IPR036915">
    <property type="entry name" value="Cyclin-like_sf"/>
</dbReference>
<evidence type="ECO:0000256" key="10">
    <source>
        <dbReference type="ARBA" id="ARBA00031706"/>
    </source>
</evidence>
<dbReference type="GO" id="GO:0008270">
    <property type="term" value="F:zinc ion binding"/>
    <property type="evidence" value="ECO:0007669"/>
    <property type="project" value="UniProtKB-KW"/>
</dbReference>
<dbReference type="GO" id="GO:0000995">
    <property type="term" value="F:RNA polymerase III general transcription initiation factor activity"/>
    <property type="evidence" value="ECO:0007669"/>
    <property type="project" value="TreeGrafter"/>
</dbReference>
<feature type="region of interest" description="Disordered" evidence="11">
    <location>
        <begin position="563"/>
        <end position="587"/>
    </location>
</feature>
<protein>
    <recommendedName>
        <fullName evidence="10">General transcription factor TFIIB</fullName>
    </recommendedName>
</protein>
<dbReference type="OrthoDB" id="511529at2759"/>
<accession>A0A1W0WDN4</accession>
<dbReference type="Pfam" id="PF00382">
    <property type="entry name" value="TFIIB"/>
    <property type="match status" value="2"/>
</dbReference>
<keyword evidence="5" id="KW-0863">Zinc-finger</keyword>
<sequence>MASGSSSPLVPRAKVEEGIEPVSSLPFFNRADSAAETACQRHDSTNSGEYSDSTIYCGSCRSDSIIYCGSCRSEATVTTTVVGTVCNFCGLVFEQEPLVNEILFEEGADGGTHCVGQQINLHNRGGTIVRDADGFGINSTSADRTLHRNARALQEKAEKLHAGQPDIVDYAISVYKRAFENNFTAGRKTILSACLFISCRKHGTSHSEQHFLPTAGGTLSEFRRTVRFLITRLNIHVNPAQDASFLVERFSQELLSQRMEPHRVTHIRILAEKIVRRMKKDWIDQGRRAGGIAAAAVVIACRIHGFEVDANKIGLVANISPLTIRKRMLEFSRTESAKLKPCEFAGTRLPPELCHPSYYEHLGLEQRVVLKDSDRETVLTQLRNVVHIATLSEDPSSGVVLSAEDKEDVKLMLQTLLRLAETLEEAADPPLHKSPFRATNLVASQEGVVGVEDASGSDESFPVMTDLMDSLLCNEAEQTVRRDIFHTRYGAHLAAREEQKKARDTEAAEKLARPAKTARRQQRYSSVAVAARRMTVTPDSEPPSTASRSGIVNVERFAAFLEQDARADAQDRETTNADCQEMGGANG</sequence>
<dbReference type="GO" id="GO:0000126">
    <property type="term" value="C:transcription factor TFIIIB complex"/>
    <property type="evidence" value="ECO:0007669"/>
    <property type="project" value="TreeGrafter"/>
</dbReference>
<comment type="subcellular location">
    <subcellularLocation>
        <location evidence="1">Nucleus</location>
    </subcellularLocation>
</comment>
<evidence type="ECO:0000256" key="7">
    <source>
        <dbReference type="ARBA" id="ARBA00023015"/>
    </source>
</evidence>
<evidence type="ECO:0000313" key="13">
    <source>
        <dbReference type="EMBL" id="OQV13325.1"/>
    </source>
</evidence>
<feature type="compositionally biased region" description="Basic and acidic residues" evidence="11">
    <location>
        <begin position="497"/>
        <end position="512"/>
    </location>
</feature>
<keyword evidence="4" id="KW-0677">Repeat</keyword>
<keyword evidence="6" id="KW-0862">Zinc</keyword>
<feature type="compositionally biased region" description="Basic and acidic residues" evidence="11">
    <location>
        <begin position="563"/>
        <end position="575"/>
    </location>
</feature>